<dbReference type="EMBL" id="HBEO01015651">
    <property type="protein sequence ID" value="CAD8484421.1"/>
    <property type="molecule type" value="Transcribed_RNA"/>
</dbReference>
<accession>A0A6T7QAQ1</accession>
<dbReference type="EMBL" id="HBEO01015652">
    <property type="protein sequence ID" value="CAD8484423.1"/>
    <property type="molecule type" value="Transcribed_RNA"/>
</dbReference>
<organism evidence="2">
    <name type="scientific">Hanusia phi</name>
    <dbReference type="NCBI Taxonomy" id="3032"/>
    <lineage>
        <taxon>Eukaryota</taxon>
        <taxon>Cryptophyceae</taxon>
        <taxon>Pyrenomonadales</taxon>
        <taxon>Geminigeraceae</taxon>
        <taxon>Hanusia</taxon>
    </lineage>
</organism>
<gene>
    <name evidence="1" type="ORF">HPHI1048_LOCUS10633</name>
    <name evidence="2" type="ORF">HPHI1048_LOCUS10634</name>
</gene>
<reference evidence="2" key="1">
    <citation type="submission" date="2021-01" db="EMBL/GenBank/DDBJ databases">
        <authorList>
            <person name="Corre E."/>
            <person name="Pelletier E."/>
            <person name="Niang G."/>
            <person name="Scheremetjew M."/>
            <person name="Finn R."/>
            <person name="Kale V."/>
            <person name="Holt S."/>
            <person name="Cochrane G."/>
            <person name="Meng A."/>
            <person name="Brown T."/>
            <person name="Cohen L."/>
        </authorList>
    </citation>
    <scope>NUCLEOTIDE SEQUENCE</scope>
    <source>
        <strain evidence="2">CCMP325</strain>
    </source>
</reference>
<dbReference type="AlphaFoldDB" id="A0A6T7QAQ1"/>
<evidence type="ECO:0000313" key="2">
    <source>
        <dbReference type="EMBL" id="CAD8484423.1"/>
    </source>
</evidence>
<protein>
    <submittedName>
        <fullName evidence="2">Uncharacterized protein</fullName>
    </submittedName>
</protein>
<evidence type="ECO:0000313" key="1">
    <source>
        <dbReference type="EMBL" id="CAD8484421.1"/>
    </source>
</evidence>
<sequence length="225" mass="26254">MDKDLLAMGVNFSAIPDKASRQIMSRFAAKFENITSDEHGPSDNESEKWMQTLRSLDVGDILTKEDLNKVFFKREPENPPMVQFADPAFLDFLRQCKELGRGEESVDKAIATCEAAWKVLHEFDQYLEREPWKEREIERAVKSLMPHLPQDVPLDYYAFRDIARRQEEMKSKGWEWGSTLLHGVDPIYDRIDFRRVDFEDGRLQIMYVGDCVPGGYVEKEQVIVR</sequence>
<proteinExistence type="predicted"/>
<name>A0A6T7QAQ1_9CRYP</name>